<dbReference type="InterPro" id="IPR024311">
    <property type="entry name" value="Lipocalin-like"/>
</dbReference>
<feature type="chain" id="PRO_5045808398" evidence="1">
    <location>
        <begin position="23"/>
        <end position="139"/>
    </location>
</feature>
<evidence type="ECO:0000259" key="2">
    <source>
        <dbReference type="Pfam" id="PF13648"/>
    </source>
</evidence>
<organism evidence="3 4">
    <name type="scientific">Flavobacterium jumunjinense</name>
    <dbReference type="NCBI Taxonomy" id="998845"/>
    <lineage>
        <taxon>Bacteria</taxon>
        <taxon>Pseudomonadati</taxon>
        <taxon>Bacteroidota</taxon>
        <taxon>Flavobacteriia</taxon>
        <taxon>Flavobacteriales</taxon>
        <taxon>Flavobacteriaceae</taxon>
        <taxon>Flavobacterium</taxon>
    </lineage>
</organism>
<dbReference type="RefSeq" id="WP_236455465.1">
    <property type="nucleotide sequence ID" value="NZ_CBCSGE010000022.1"/>
</dbReference>
<proteinExistence type="predicted"/>
<feature type="domain" description="Lipocalin-like" evidence="2">
    <location>
        <begin position="31"/>
        <end position="123"/>
    </location>
</feature>
<protein>
    <submittedName>
        <fullName evidence="3">Lipocalin family protein</fullName>
    </submittedName>
</protein>
<keyword evidence="4" id="KW-1185">Reference proteome</keyword>
<accession>A0ABV5GLX8</accession>
<name>A0ABV5GLX8_9FLAO</name>
<evidence type="ECO:0000313" key="4">
    <source>
        <dbReference type="Proteomes" id="UP001589607"/>
    </source>
</evidence>
<evidence type="ECO:0000313" key="3">
    <source>
        <dbReference type="EMBL" id="MFB9096332.1"/>
    </source>
</evidence>
<dbReference type="Pfam" id="PF13648">
    <property type="entry name" value="Lipocalin_4"/>
    <property type="match status" value="1"/>
</dbReference>
<keyword evidence="1" id="KW-0732">Signal</keyword>
<reference evidence="3 4" key="1">
    <citation type="submission" date="2024-09" db="EMBL/GenBank/DDBJ databases">
        <authorList>
            <person name="Sun Q."/>
            <person name="Mori K."/>
        </authorList>
    </citation>
    <scope>NUCLEOTIDE SEQUENCE [LARGE SCALE GENOMIC DNA]</scope>
    <source>
        <strain evidence="3 4">CECT 7955</strain>
    </source>
</reference>
<evidence type="ECO:0000256" key="1">
    <source>
        <dbReference type="SAM" id="SignalP"/>
    </source>
</evidence>
<comment type="caution">
    <text evidence="3">The sequence shown here is derived from an EMBL/GenBank/DDBJ whole genome shotgun (WGS) entry which is preliminary data.</text>
</comment>
<gene>
    <name evidence="3" type="ORF">ACFFVF_07380</name>
</gene>
<sequence>MKKIAVLLGCALMLCFTMSSFGKKEEVSISLVGKWKYFQEGKKNNKKESLIVYQHDDRCGKDYVEFFNDGKVNDVYYYGNENCDISVDTGTWEREGVNLIVSFPFAGKEKGEILVLDATTLKLMTTVGGVETVYVYKKM</sequence>
<dbReference type="EMBL" id="JBHMEY010000015">
    <property type="protein sequence ID" value="MFB9096332.1"/>
    <property type="molecule type" value="Genomic_DNA"/>
</dbReference>
<dbReference type="Proteomes" id="UP001589607">
    <property type="component" value="Unassembled WGS sequence"/>
</dbReference>
<feature type="signal peptide" evidence="1">
    <location>
        <begin position="1"/>
        <end position="22"/>
    </location>
</feature>